<evidence type="ECO:0000256" key="1">
    <source>
        <dbReference type="SAM" id="SignalP"/>
    </source>
</evidence>
<evidence type="ECO:0000313" key="2">
    <source>
        <dbReference type="EMBL" id="EYU15284.1"/>
    </source>
</evidence>
<feature type="chain" id="PRO_5001503232" evidence="1">
    <location>
        <begin position="20"/>
        <end position="193"/>
    </location>
</feature>
<keyword evidence="3" id="KW-1185">Reference proteome</keyword>
<feature type="signal peptide" evidence="1">
    <location>
        <begin position="1"/>
        <end position="19"/>
    </location>
</feature>
<gene>
    <name evidence="2" type="ORF">BA1DRAFT_02162</name>
</gene>
<comment type="caution">
    <text evidence="2">The sequence shown here is derived from an EMBL/GenBank/DDBJ whole genome shotgun (WGS) entry which is preliminary data.</text>
</comment>
<name>A0A022PIC2_9GAMM</name>
<keyword evidence="1" id="KW-0732">Signal</keyword>
<evidence type="ECO:0000313" key="3">
    <source>
        <dbReference type="Proteomes" id="UP000023464"/>
    </source>
</evidence>
<dbReference type="RefSeq" id="WP_036778633.1">
    <property type="nucleotide sequence ID" value="NZ_CAWLTM010000087.1"/>
</dbReference>
<organism evidence="2 3">
    <name type="scientific">Photorhabdus aegyptia</name>
    <dbReference type="NCBI Taxonomy" id="2805098"/>
    <lineage>
        <taxon>Bacteria</taxon>
        <taxon>Pseudomonadati</taxon>
        <taxon>Pseudomonadota</taxon>
        <taxon>Gammaproteobacteria</taxon>
        <taxon>Enterobacterales</taxon>
        <taxon>Morganellaceae</taxon>
        <taxon>Photorhabdus</taxon>
    </lineage>
</organism>
<dbReference type="EMBL" id="JFGV01000028">
    <property type="protein sequence ID" value="EYU15284.1"/>
    <property type="molecule type" value="Genomic_DNA"/>
</dbReference>
<accession>A0A022PIC2</accession>
<reference evidence="2 3" key="1">
    <citation type="submission" date="2014-03" db="EMBL/GenBank/DDBJ databases">
        <title>Draft Genome of Photorhabdus luminescens BA1, an Egyptian Isolate.</title>
        <authorList>
            <person name="Ghazal S."/>
            <person name="Hurst S.G.IV."/>
            <person name="Morris K."/>
            <person name="Thomas K."/>
            <person name="Tisa L.S."/>
        </authorList>
    </citation>
    <scope>NUCLEOTIDE SEQUENCE [LARGE SCALE GENOMIC DNA]</scope>
    <source>
        <strain evidence="2 3">BA1</strain>
    </source>
</reference>
<protein>
    <submittedName>
        <fullName evidence="2">Uncharacterized protein</fullName>
    </submittedName>
</protein>
<dbReference type="Proteomes" id="UP000023464">
    <property type="component" value="Unassembled WGS sequence"/>
</dbReference>
<dbReference type="PATRIC" id="fig|1393736.3.peg.2202"/>
<dbReference type="AlphaFoldDB" id="A0A022PIC2"/>
<proteinExistence type="predicted"/>
<sequence length="193" mass="22111">MKKLAVMLALGMMSFGAMAVDGYKDAKFGMTEEEFLSKRLCDFEKFEGSPQIKEVSLYSCSDFSFANRKQEAMAFFLNGKFKRLEIDIGRLVKPVSKSLEKKYGNESSYPSKEEFENALKYNGTMSVGYDNNTVLVDIHIMCSKEGIETSRLIYTSPDVHTIPDFENKIQELRGLKEFQELLELDREKLDEDV</sequence>